<dbReference type="PANTHER" id="PTHR42085:SF1">
    <property type="entry name" value="F-BOX DOMAIN-CONTAINING PROTEIN"/>
    <property type="match status" value="1"/>
</dbReference>
<dbReference type="Proteomes" id="UP001271007">
    <property type="component" value="Unassembled WGS sequence"/>
</dbReference>
<name>A0AAJ0DCF5_9PEZI</name>
<dbReference type="AlphaFoldDB" id="A0AAJ0DCF5"/>
<sequence>MDLVRCDIASLLNPEPPLSESTTEPSPLVRLPAELRNQIYDLVIEDSRTHQLLCLEDRDGPQGRKEYRVGPFQPALALTSRQIRHEVLSKFYGERVFDITLTVFNGGDTALLDRWSRLARPSLQYLQKVRGVFYFTGATSPASYRAGGQRHVNPKSRTQRRRKCFLCQNYYHLAVCCTGCYQCHLVIEVEVTATRALLLRYVGAVTEYRNPKASPTEYLLGAPGARMKLGYCKCVVEQRARAAEVGSIGELEDTPVVRFFKSWAKDRTVLPTKYQRSKVCRDCGHPVRDLWLY</sequence>
<keyword evidence="2" id="KW-1185">Reference proteome</keyword>
<comment type="caution">
    <text evidence="1">The sequence shown here is derived from an EMBL/GenBank/DDBJ whole genome shotgun (WGS) entry which is preliminary data.</text>
</comment>
<protein>
    <submittedName>
        <fullName evidence="1">Uncharacterized protein</fullName>
    </submittedName>
</protein>
<accession>A0AAJ0DCF5</accession>
<dbReference type="EMBL" id="JAWDJX010000027">
    <property type="protein sequence ID" value="KAK3051172.1"/>
    <property type="molecule type" value="Genomic_DNA"/>
</dbReference>
<evidence type="ECO:0000313" key="1">
    <source>
        <dbReference type="EMBL" id="KAK3051172.1"/>
    </source>
</evidence>
<reference evidence="1" key="1">
    <citation type="submission" date="2023-04" db="EMBL/GenBank/DDBJ databases">
        <title>Black Yeasts Isolated from many extreme environments.</title>
        <authorList>
            <person name="Coleine C."/>
            <person name="Stajich J.E."/>
            <person name="Selbmann L."/>
        </authorList>
    </citation>
    <scope>NUCLEOTIDE SEQUENCE</scope>
    <source>
        <strain evidence="1">CCFEE 5312</strain>
    </source>
</reference>
<proteinExistence type="predicted"/>
<dbReference type="InterPro" id="IPR038883">
    <property type="entry name" value="AN11006-like"/>
</dbReference>
<evidence type="ECO:0000313" key="2">
    <source>
        <dbReference type="Proteomes" id="UP001271007"/>
    </source>
</evidence>
<organism evidence="1 2">
    <name type="scientific">Extremus antarcticus</name>
    <dbReference type="NCBI Taxonomy" id="702011"/>
    <lineage>
        <taxon>Eukaryota</taxon>
        <taxon>Fungi</taxon>
        <taxon>Dikarya</taxon>
        <taxon>Ascomycota</taxon>
        <taxon>Pezizomycotina</taxon>
        <taxon>Dothideomycetes</taxon>
        <taxon>Dothideomycetidae</taxon>
        <taxon>Mycosphaerellales</taxon>
        <taxon>Extremaceae</taxon>
        <taxon>Extremus</taxon>
    </lineage>
</organism>
<gene>
    <name evidence="1" type="ORF">LTR09_007568</name>
</gene>
<dbReference type="PANTHER" id="PTHR42085">
    <property type="entry name" value="F-BOX DOMAIN-CONTAINING PROTEIN"/>
    <property type="match status" value="1"/>
</dbReference>